<dbReference type="PANTHER" id="PTHR10291">
    <property type="entry name" value="DEHYDRODOLICHYL DIPHOSPHATE SYNTHASE FAMILY MEMBER"/>
    <property type="match status" value="1"/>
</dbReference>
<organism evidence="4 5">
    <name type="scientific">Sesamum alatum</name>
    <dbReference type="NCBI Taxonomy" id="300844"/>
    <lineage>
        <taxon>Eukaryota</taxon>
        <taxon>Viridiplantae</taxon>
        <taxon>Streptophyta</taxon>
        <taxon>Embryophyta</taxon>
        <taxon>Tracheophyta</taxon>
        <taxon>Spermatophyta</taxon>
        <taxon>Magnoliopsida</taxon>
        <taxon>eudicotyledons</taxon>
        <taxon>Gunneridae</taxon>
        <taxon>Pentapetalae</taxon>
        <taxon>asterids</taxon>
        <taxon>lamiids</taxon>
        <taxon>Lamiales</taxon>
        <taxon>Pedaliaceae</taxon>
        <taxon>Sesamum</taxon>
    </lineage>
</organism>
<dbReference type="InterPro" id="IPR001441">
    <property type="entry name" value="UPP_synth-like"/>
</dbReference>
<dbReference type="HAMAP" id="MF_01139">
    <property type="entry name" value="ISPT"/>
    <property type="match status" value="1"/>
</dbReference>
<dbReference type="NCBIfam" id="TIGR00055">
    <property type="entry name" value="uppS"/>
    <property type="match status" value="1"/>
</dbReference>
<dbReference type="PROSITE" id="PS01066">
    <property type="entry name" value="UPP_SYNTHASE"/>
    <property type="match status" value="1"/>
</dbReference>
<dbReference type="AlphaFoldDB" id="A0AAE1XVU6"/>
<dbReference type="GO" id="GO:0016094">
    <property type="term" value="P:polyprenol biosynthetic process"/>
    <property type="evidence" value="ECO:0007669"/>
    <property type="project" value="TreeGrafter"/>
</dbReference>
<comment type="caution">
    <text evidence="4">The sequence shown here is derived from an EMBL/GenBank/DDBJ whole genome shotgun (WGS) entry which is preliminary data.</text>
</comment>
<dbReference type="EC" id="2.5.1.-" evidence="3"/>
<dbReference type="SUPFAM" id="SSF64005">
    <property type="entry name" value="Undecaprenyl diphosphate synthase"/>
    <property type="match status" value="1"/>
</dbReference>
<dbReference type="FunFam" id="3.40.1180.10:FF:000001">
    <property type="entry name" value="(2E,6E)-farnesyl-diphosphate-specific ditrans,polycis-undecaprenyl-diphosphate synthase"/>
    <property type="match status" value="1"/>
</dbReference>
<comment type="similarity">
    <text evidence="3">Belongs to the UPP synthase family.</text>
</comment>
<dbReference type="GO" id="GO:0009570">
    <property type="term" value="C:chloroplast stroma"/>
    <property type="evidence" value="ECO:0007669"/>
    <property type="project" value="TreeGrafter"/>
</dbReference>
<dbReference type="InterPro" id="IPR018520">
    <property type="entry name" value="UPP_synth-like_CS"/>
</dbReference>
<evidence type="ECO:0000256" key="3">
    <source>
        <dbReference type="RuleBase" id="RU363018"/>
    </source>
</evidence>
<dbReference type="CDD" id="cd00475">
    <property type="entry name" value="Cis_IPPS"/>
    <property type="match status" value="1"/>
</dbReference>
<dbReference type="Proteomes" id="UP001293254">
    <property type="component" value="Unassembled WGS sequence"/>
</dbReference>
<comment type="cofactor">
    <cofactor evidence="1">
        <name>Mg(2+)</name>
        <dbReference type="ChEBI" id="CHEBI:18420"/>
    </cofactor>
</comment>
<sequence>MAVVPLRLHLSFTSSPRHATRPTLGLMLPSHIPRSFFSSADKPATALGPPGKDAILNGTPPAYYAGEDIVALPAGLRRELMPRHLAVIMDGNRRWARMRGLPVVSGYEAGARAFRRIVELCCNWGIRVLTVFAFSSENWFRPKVETDFLMGLFERGLRDELRHLMRAGVRISIIGDISKLLKPLQVLLADAMDTTINNSRLHLIIAVNYSGQNDVVQACQKLAVKVKDGLIEPEEINESLVERELETNCTDFPHPDLLIRTSGELRISNFLLWQLAYTELYFADSLWPDFGEDEFLEALCSFQRRQRRYGGQNS</sequence>
<name>A0AAE1XVU6_9LAMI</name>
<dbReference type="GO" id="GO:0009409">
    <property type="term" value="P:response to cold"/>
    <property type="evidence" value="ECO:0007669"/>
    <property type="project" value="TreeGrafter"/>
</dbReference>
<proteinExistence type="inferred from homology"/>
<dbReference type="InterPro" id="IPR036424">
    <property type="entry name" value="UPP_synth-like_sf"/>
</dbReference>
<dbReference type="EMBL" id="JACGWO010000009">
    <property type="protein sequence ID" value="KAK4418945.1"/>
    <property type="molecule type" value="Genomic_DNA"/>
</dbReference>
<evidence type="ECO:0000256" key="1">
    <source>
        <dbReference type="ARBA" id="ARBA00001946"/>
    </source>
</evidence>
<reference evidence="4" key="2">
    <citation type="journal article" date="2024" name="Plant">
        <title>Genomic evolution and insights into agronomic trait innovations of Sesamum species.</title>
        <authorList>
            <person name="Miao H."/>
            <person name="Wang L."/>
            <person name="Qu L."/>
            <person name="Liu H."/>
            <person name="Sun Y."/>
            <person name="Le M."/>
            <person name="Wang Q."/>
            <person name="Wei S."/>
            <person name="Zheng Y."/>
            <person name="Lin W."/>
            <person name="Duan Y."/>
            <person name="Cao H."/>
            <person name="Xiong S."/>
            <person name="Wang X."/>
            <person name="Wei L."/>
            <person name="Li C."/>
            <person name="Ma Q."/>
            <person name="Ju M."/>
            <person name="Zhao R."/>
            <person name="Li G."/>
            <person name="Mu C."/>
            <person name="Tian Q."/>
            <person name="Mei H."/>
            <person name="Zhang T."/>
            <person name="Gao T."/>
            <person name="Zhang H."/>
        </authorList>
    </citation>
    <scope>NUCLEOTIDE SEQUENCE</scope>
    <source>
        <strain evidence="4">3651</strain>
    </source>
</reference>
<keyword evidence="2 3" id="KW-0808">Transferase</keyword>
<evidence type="ECO:0000313" key="5">
    <source>
        <dbReference type="Proteomes" id="UP001293254"/>
    </source>
</evidence>
<evidence type="ECO:0000256" key="2">
    <source>
        <dbReference type="ARBA" id="ARBA00022679"/>
    </source>
</evidence>
<evidence type="ECO:0000313" key="4">
    <source>
        <dbReference type="EMBL" id="KAK4418945.1"/>
    </source>
</evidence>
<dbReference type="Pfam" id="PF01255">
    <property type="entry name" value="Prenyltransf"/>
    <property type="match status" value="1"/>
</dbReference>
<protein>
    <recommendedName>
        <fullName evidence="3">Alkyl transferase</fullName>
        <ecNumber evidence="3">2.5.1.-</ecNumber>
    </recommendedName>
</protein>
<dbReference type="GO" id="GO:0045547">
    <property type="term" value="F:ditrans,polycis-polyprenyl diphosphate synthase [(2E,6E)-farnesyl diphosphate specific] activity"/>
    <property type="evidence" value="ECO:0007669"/>
    <property type="project" value="TreeGrafter"/>
</dbReference>
<gene>
    <name evidence="4" type="ORF">Salat_2307300</name>
</gene>
<keyword evidence="5" id="KW-1185">Reference proteome</keyword>
<dbReference type="GO" id="GO:0000287">
    <property type="term" value="F:magnesium ion binding"/>
    <property type="evidence" value="ECO:0007669"/>
    <property type="project" value="UniProtKB-ARBA"/>
</dbReference>
<reference evidence="4" key="1">
    <citation type="submission" date="2020-06" db="EMBL/GenBank/DDBJ databases">
        <authorList>
            <person name="Li T."/>
            <person name="Hu X."/>
            <person name="Zhang T."/>
            <person name="Song X."/>
            <person name="Zhang H."/>
            <person name="Dai N."/>
            <person name="Sheng W."/>
            <person name="Hou X."/>
            <person name="Wei L."/>
        </authorList>
    </citation>
    <scope>NUCLEOTIDE SEQUENCE</scope>
    <source>
        <strain evidence="4">3651</strain>
        <tissue evidence="4">Leaf</tissue>
    </source>
</reference>
<dbReference type="GO" id="GO:0009668">
    <property type="term" value="P:plastid membrane organization"/>
    <property type="evidence" value="ECO:0007669"/>
    <property type="project" value="TreeGrafter"/>
</dbReference>
<accession>A0AAE1XVU6</accession>
<dbReference type="Gene3D" id="3.40.1180.10">
    <property type="entry name" value="Decaprenyl diphosphate synthase-like"/>
    <property type="match status" value="1"/>
</dbReference>
<dbReference type="PANTHER" id="PTHR10291:SF0">
    <property type="entry name" value="DEHYDRODOLICHYL DIPHOSPHATE SYNTHASE 2"/>
    <property type="match status" value="1"/>
</dbReference>